<protein>
    <submittedName>
        <fullName evidence="1">Uncharacterized protein</fullName>
    </submittedName>
</protein>
<keyword evidence="2" id="KW-1185">Reference proteome</keyword>
<evidence type="ECO:0000313" key="2">
    <source>
        <dbReference type="Proteomes" id="UP001187192"/>
    </source>
</evidence>
<evidence type="ECO:0000313" key="1">
    <source>
        <dbReference type="EMBL" id="GMN43502.1"/>
    </source>
</evidence>
<name>A0AA87ZZH4_FICCA</name>
<sequence>MSLQTFAIRACK</sequence>
<organism evidence="1 2">
    <name type="scientific">Ficus carica</name>
    <name type="common">Common fig</name>
    <dbReference type="NCBI Taxonomy" id="3494"/>
    <lineage>
        <taxon>Eukaryota</taxon>
        <taxon>Viridiplantae</taxon>
        <taxon>Streptophyta</taxon>
        <taxon>Embryophyta</taxon>
        <taxon>Tracheophyta</taxon>
        <taxon>Spermatophyta</taxon>
        <taxon>Magnoliopsida</taxon>
        <taxon>eudicotyledons</taxon>
        <taxon>Gunneridae</taxon>
        <taxon>Pentapetalae</taxon>
        <taxon>rosids</taxon>
        <taxon>fabids</taxon>
        <taxon>Rosales</taxon>
        <taxon>Moraceae</taxon>
        <taxon>Ficeae</taxon>
        <taxon>Ficus</taxon>
    </lineage>
</organism>
<dbReference type="Proteomes" id="UP001187192">
    <property type="component" value="Unassembled WGS sequence"/>
</dbReference>
<dbReference type="EMBL" id="BTGU01000016">
    <property type="protein sequence ID" value="GMN43502.1"/>
    <property type="molecule type" value="Genomic_DNA"/>
</dbReference>
<proteinExistence type="predicted"/>
<accession>A0AA87ZZH4</accession>
<comment type="caution">
    <text evidence="1">The sequence shown here is derived from an EMBL/GenBank/DDBJ whole genome shotgun (WGS) entry which is preliminary data.</text>
</comment>
<gene>
    <name evidence="1" type="ORF">TIFTF001_012710</name>
</gene>
<reference evidence="1" key="1">
    <citation type="submission" date="2023-07" db="EMBL/GenBank/DDBJ databases">
        <title>draft genome sequence of fig (Ficus carica).</title>
        <authorList>
            <person name="Takahashi T."/>
            <person name="Nishimura K."/>
        </authorList>
    </citation>
    <scope>NUCLEOTIDE SEQUENCE</scope>
</reference>